<dbReference type="EMBL" id="DTBQ01000007">
    <property type="protein sequence ID" value="HGM46157.1"/>
    <property type="molecule type" value="Genomic_DNA"/>
</dbReference>
<feature type="domain" description="NADH-quinone oxidoreductase subunit D" evidence="3">
    <location>
        <begin position="133"/>
        <end position="296"/>
    </location>
</feature>
<keyword evidence="2" id="KW-0408">Iron</keyword>
<comment type="cofactor">
    <cofactor evidence="2">
        <name>Ni(2+)</name>
        <dbReference type="ChEBI" id="CHEBI:49786"/>
    </cofactor>
</comment>
<dbReference type="InterPro" id="IPR052197">
    <property type="entry name" value="ComplexI_49kDa-like"/>
</dbReference>
<dbReference type="Pfam" id="PF00346">
    <property type="entry name" value="Complex1_49kDa"/>
    <property type="match status" value="2"/>
</dbReference>
<dbReference type="GO" id="GO:0048038">
    <property type="term" value="F:quinone binding"/>
    <property type="evidence" value="ECO:0007669"/>
    <property type="project" value="InterPro"/>
</dbReference>
<dbReference type="Pfam" id="PF00374">
    <property type="entry name" value="NiFeSe_Hases"/>
    <property type="match status" value="1"/>
</dbReference>
<dbReference type="AlphaFoldDB" id="A0A7C4D4P5"/>
<keyword evidence="1" id="KW-0560">Oxidoreductase</keyword>
<feature type="binding site" evidence="2">
    <location>
        <position position="59"/>
    </location>
    <ligand>
        <name>Mg(2+)</name>
        <dbReference type="ChEBI" id="CHEBI:18420"/>
    </ligand>
</feature>
<comment type="caution">
    <text evidence="4">The sequence shown here is derived from an EMBL/GenBank/DDBJ whole genome shotgun (WGS) entry which is preliminary data.</text>
</comment>
<dbReference type="InterPro" id="IPR001135">
    <property type="entry name" value="NADH_Q_OxRdtase_suD"/>
</dbReference>
<dbReference type="GO" id="GO:0016651">
    <property type="term" value="F:oxidoreductase activity, acting on NAD(P)H"/>
    <property type="evidence" value="ECO:0007669"/>
    <property type="project" value="InterPro"/>
</dbReference>
<reference evidence="4" key="1">
    <citation type="journal article" date="2020" name="mSystems">
        <title>Genome- and Community-Level Interaction Insights into Carbon Utilization and Element Cycling Functions of Hydrothermarchaeota in Hydrothermal Sediment.</title>
        <authorList>
            <person name="Zhou Z."/>
            <person name="Liu Y."/>
            <person name="Xu W."/>
            <person name="Pan J."/>
            <person name="Luo Z.H."/>
            <person name="Li M."/>
        </authorList>
    </citation>
    <scope>NUCLEOTIDE SEQUENCE</scope>
    <source>
        <strain evidence="4">SpSt-649</strain>
    </source>
</reference>
<dbReference type="SUPFAM" id="SSF56762">
    <property type="entry name" value="HydB/Nqo4-like"/>
    <property type="match status" value="1"/>
</dbReference>
<sequence>MASRRVPAEEVVGVAAAIRVPFGPYHLALEEPFRVDIEAEGERVREAVVRIGYVHRGIEWLLQRKRWFEGLRIVERVCSICTQAHSQCFAQGVEELAGVEVPEKAKWIRIVVAELNRIESHLLALGVLAHKAGFSTLFMYTWYARESIMDALETLTGNRVQYAINVLGGVRRDVDGSVKAAVEGKLHEALRLLDRFRRVFLEDRSLKSRLAGVGTLSREDAVKFSVVGPVLRASGVEWDLRRKDPYLAYDQLEFNVVVRDEGDTYARTAVRLEEVYESAKIIRQALCEMPEGPLSVPVERVPPGSVVSRVEAPRGELLYCIVSDGGDTPSRVKIRTPTLPNVRVLEHILVGCQVADVPIIIGSIDPCISCEDR</sequence>
<protein>
    <recommendedName>
        <fullName evidence="3">NADH-quinone oxidoreductase subunit D domain-containing protein</fullName>
    </recommendedName>
</protein>
<evidence type="ECO:0000313" key="4">
    <source>
        <dbReference type="EMBL" id="HGM46157.1"/>
    </source>
</evidence>
<feature type="binding site" evidence="2">
    <location>
        <position position="367"/>
    </location>
    <ligand>
        <name>Ni(2+)</name>
        <dbReference type="ChEBI" id="CHEBI:49786"/>
    </ligand>
</feature>
<comment type="cofactor">
    <cofactor evidence="2">
        <name>Fe cation</name>
        <dbReference type="ChEBI" id="CHEBI:24875"/>
    </cofactor>
</comment>
<dbReference type="GO" id="GO:0016151">
    <property type="term" value="F:nickel cation binding"/>
    <property type="evidence" value="ECO:0007669"/>
    <property type="project" value="InterPro"/>
</dbReference>
<proteinExistence type="predicted"/>
<gene>
    <name evidence="4" type="ORF">ENU21_00185</name>
</gene>
<feature type="binding site" evidence="2">
    <location>
        <position position="81"/>
    </location>
    <ligand>
        <name>Ni(2+)</name>
        <dbReference type="ChEBI" id="CHEBI:49786"/>
    </ligand>
</feature>
<dbReference type="GO" id="GO:0051287">
    <property type="term" value="F:NAD binding"/>
    <property type="evidence" value="ECO:0007669"/>
    <property type="project" value="InterPro"/>
</dbReference>
<feature type="binding site" evidence="2">
    <location>
        <position position="370"/>
    </location>
    <ligand>
        <name>Fe cation</name>
        <dbReference type="ChEBI" id="CHEBI:24875"/>
    </ligand>
</feature>
<dbReference type="InterPro" id="IPR029014">
    <property type="entry name" value="NiFe-Hase_large"/>
</dbReference>
<keyword evidence="2" id="KW-0479">Metal-binding</keyword>
<keyword evidence="2" id="KW-0460">Magnesium</keyword>
<dbReference type="InterPro" id="IPR001501">
    <property type="entry name" value="Ni-dep_hyd_lsu"/>
</dbReference>
<evidence type="ECO:0000259" key="3">
    <source>
        <dbReference type="Pfam" id="PF00346"/>
    </source>
</evidence>
<dbReference type="PANTHER" id="PTHR43485:SF1">
    <property type="entry name" value="FORMATE HYDROGENLYASE SUBUNIT 5-RELATED"/>
    <property type="match status" value="1"/>
</dbReference>
<evidence type="ECO:0000256" key="2">
    <source>
        <dbReference type="PIRSR" id="PIRSR601501-1"/>
    </source>
</evidence>
<feature type="domain" description="NADH-quinone oxidoreductase subunit D" evidence="3">
    <location>
        <begin position="300"/>
        <end position="373"/>
    </location>
</feature>
<evidence type="ECO:0000256" key="1">
    <source>
        <dbReference type="ARBA" id="ARBA00023002"/>
    </source>
</evidence>
<dbReference type="Gene3D" id="1.10.645.10">
    <property type="entry name" value="Cytochrome-c3 Hydrogenase, chain B"/>
    <property type="match status" value="1"/>
</dbReference>
<accession>A0A7C4D4P5</accession>
<feature type="binding site" evidence="2">
    <location>
        <position position="334"/>
    </location>
    <ligand>
        <name>Mg(2+)</name>
        <dbReference type="ChEBI" id="CHEBI:18420"/>
    </ligand>
</feature>
<organism evidence="4">
    <name type="scientific">Thermofilum pendens</name>
    <dbReference type="NCBI Taxonomy" id="2269"/>
    <lineage>
        <taxon>Archaea</taxon>
        <taxon>Thermoproteota</taxon>
        <taxon>Thermoprotei</taxon>
        <taxon>Thermofilales</taxon>
        <taxon>Thermofilaceae</taxon>
        <taxon>Thermofilum</taxon>
    </lineage>
</organism>
<dbReference type="PANTHER" id="PTHR43485">
    <property type="entry name" value="HYDROGENASE-4 COMPONENT G"/>
    <property type="match status" value="1"/>
</dbReference>
<feature type="binding site" evidence="2">
    <location>
        <position position="78"/>
    </location>
    <ligand>
        <name>Ni(2+)</name>
        <dbReference type="ChEBI" id="CHEBI:49786"/>
    </ligand>
</feature>
<name>A0A7C4D4P5_THEPE</name>
<keyword evidence="2" id="KW-0533">Nickel</keyword>